<proteinExistence type="predicted"/>
<organism evidence="2">
    <name type="scientific">uncultured Caudovirales phage</name>
    <dbReference type="NCBI Taxonomy" id="2100421"/>
    <lineage>
        <taxon>Viruses</taxon>
        <taxon>Duplodnaviria</taxon>
        <taxon>Heunggongvirae</taxon>
        <taxon>Uroviricota</taxon>
        <taxon>Caudoviricetes</taxon>
        <taxon>Peduoviridae</taxon>
        <taxon>Maltschvirus</taxon>
        <taxon>Maltschvirus maltsch</taxon>
    </lineage>
</organism>
<name>A0A6J5LMJ1_9CAUD</name>
<sequence length="468" mass="50007">MGMNWGAALGAAATSGLNTYERLGEEELRDMQRKQLKKELADKEAMAGYLAEAAQQKDYTGGSDVKSAIGQATKVYGEDVDTARTVQGIIANQTPEQQQATLRAYGGAEGAVTPKTQEGALDLSRVGVYKNAKGESMASNEGTALSTADQYKYATKKATEAGNIAAIEKLTPLKAMMRESDLQDKFDIEKKNLDNTLARIQGTAETGGLKGLYEAGKKEGLKLNFVEGKNGIGSRIQVLGPKGDVLETVSDVAGATQKLSEAAMQQFMTKSTSLLGSPDKVIAAMQKDKEVAFKGREVDIKGREVDIKEPYYKAAANKENAQASALGNAAEERAAGRAYMEQYNLLSPEDKNGPKGKALLDQAEGAMAAKSGDVSRIRANTPEGRAAAGYDREIAQAGKDQRDPMPREKFYALQGFAPSMAQAAAASGINPETKKPFTEAEIKAYNKRYPNTPFPKVSAPKVALPVPQ</sequence>
<reference evidence="2" key="1">
    <citation type="submission" date="2020-04" db="EMBL/GenBank/DDBJ databases">
        <authorList>
            <person name="Chiriac C."/>
            <person name="Salcher M."/>
            <person name="Ghai R."/>
            <person name="Kavagutti S V."/>
        </authorList>
    </citation>
    <scope>NUCLEOTIDE SEQUENCE</scope>
</reference>
<gene>
    <name evidence="2" type="ORF">UFOVP285_32</name>
</gene>
<evidence type="ECO:0000313" key="2">
    <source>
        <dbReference type="EMBL" id="CAB4135471.1"/>
    </source>
</evidence>
<feature type="region of interest" description="Disordered" evidence="1">
    <location>
        <begin position="448"/>
        <end position="468"/>
    </location>
</feature>
<protein>
    <submittedName>
        <fullName evidence="2">Uncharacterized protein</fullName>
    </submittedName>
</protein>
<dbReference type="EMBL" id="LR796300">
    <property type="protein sequence ID" value="CAB4135471.1"/>
    <property type="molecule type" value="Genomic_DNA"/>
</dbReference>
<accession>A0A6J5LMJ1</accession>
<evidence type="ECO:0000256" key="1">
    <source>
        <dbReference type="SAM" id="MobiDB-lite"/>
    </source>
</evidence>